<keyword evidence="4" id="KW-0410">Iron transport</keyword>
<dbReference type="Gene3D" id="2.60.40.1120">
    <property type="entry name" value="Carboxypeptidase-like, regulatory domain"/>
    <property type="match status" value="1"/>
</dbReference>
<evidence type="ECO:0000256" key="1">
    <source>
        <dbReference type="ARBA" id="ARBA00004571"/>
    </source>
</evidence>
<accession>A0A5P2G6Z5</accession>
<dbReference type="PROSITE" id="PS52016">
    <property type="entry name" value="TONB_DEPENDENT_REC_3"/>
    <property type="match status" value="1"/>
</dbReference>
<dbReference type="Proteomes" id="UP000292424">
    <property type="component" value="Chromosome"/>
</dbReference>
<dbReference type="Pfam" id="PF07715">
    <property type="entry name" value="Plug"/>
    <property type="match status" value="1"/>
</dbReference>
<dbReference type="InterPro" id="IPR036942">
    <property type="entry name" value="Beta-barrel_TonB_sf"/>
</dbReference>
<keyword evidence="14" id="KW-1185">Reference proteome</keyword>
<dbReference type="KEGG" id="arac:E0W69_010160"/>
<evidence type="ECO:0000256" key="9">
    <source>
        <dbReference type="ARBA" id="ARBA00023237"/>
    </source>
</evidence>
<dbReference type="InterPro" id="IPR012910">
    <property type="entry name" value="Plug_dom"/>
</dbReference>
<dbReference type="InterPro" id="IPR023996">
    <property type="entry name" value="TonB-dep_OMP_SusC/RagA"/>
</dbReference>
<organism evidence="13 14">
    <name type="scientific">Rhizosphaericola mali</name>
    <dbReference type="NCBI Taxonomy" id="2545455"/>
    <lineage>
        <taxon>Bacteria</taxon>
        <taxon>Pseudomonadati</taxon>
        <taxon>Bacteroidota</taxon>
        <taxon>Chitinophagia</taxon>
        <taxon>Chitinophagales</taxon>
        <taxon>Chitinophagaceae</taxon>
        <taxon>Rhizosphaericola</taxon>
    </lineage>
</organism>
<dbReference type="Gene3D" id="2.170.130.10">
    <property type="entry name" value="TonB-dependent receptor, plug domain"/>
    <property type="match status" value="1"/>
</dbReference>
<comment type="similarity">
    <text evidence="10 11">Belongs to the TonB-dependent receptor family.</text>
</comment>
<dbReference type="Gene3D" id="2.40.170.20">
    <property type="entry name" value="TonB-dependent receptor, beta-barrel domain"/>
    <property type="match status" value="1"/>
</dbReference>
<dbReference type="NCBIfam" id="TIGR04056">
    <property type="entry name" value="OMP_RagA_SusC"/>
    <property type="match status" value="1"/>
</dbReference>
<keyword evidence="9 10" id="KW-0998">Cell outer membrane</keyword>
<dbReference type="SMART" id="SM00965">
    <property type="entry name" value="STN"/>
    <property type="match status" value="1"/>
</dbReference>
<dbReference type="InterPro" id="IPR008969">
    <property type="entry name" value="CarboxyPept-like_regulatory"/>
</dbReference>
<evidence type="ECO:0000313" key="14">
    <source>
        <dbReference type="Proteomes" id="UP000292424"/>
    </source>
</evidence>
<dbReference type="InterPro" id="IPR000531">
    <property type="entry name" value="Beta-barrel_TonB"/>
</dbReference>
<keyword evidence="4" id="KW-0406">Ion transport</keyword>
<evidence type="ECO:0000256" key="3">
    <source>
        <dbReference type="ARBA" id="ARBA00022452"/>
    </source>
</evidence>
<dbReference type="InterPro" id="IPR037066">
    <property type="entry name" value="Plug_dom_sf"/>
</dbReference>
<dbReference type="GO" id="GO:0009279">
    <property type="term" value="C:cell outer membrane"/>
    <property type="evidence" value="ECO:0007669"/>
    <property type="project" value="UniProtKB-SubCell"/>
</dbReference>
<dbReference type="EMBL" id="CP044016">
    <property type="protein sequence ID" value="QES89003.1"/>
    <property type="molecule type" value="Genomic_DNA"/>
</dbReference>
<proteinExistence type="inferred from homology"/>
<dbReference type="InterPro" id="IPR011662">
    <property type="entry name" value="Secretin/TonB_short_N"/>
</dbReference>
<evidence type="ECO:0000256" key="4">
    <source>
        <dbReference type="ARBA" id="ARBA00022496"/>
    </source>
</evidence>
<evidence type="ECO:0000256" key="6">
    <source>
        <dbReference type="ARBA" id="ARBA00023004"/>
    </source>
</evidence>
<evidence type="ECO:0000256" key="7">
    <source>
        <dbReference type="ARBA" id="ARBA00023077"/>
    </source>
</evidence>
<dbReference type="Pfam" id="PF07660">
    <property type="entry name" value="STN"/>
    <property type="match status" value="1"/>
</dbReference>
<dbReference type="NCBIfam" id="TIGR04057">
    <property type="entry name" value="SusC_RagA_signa"/>
    <property type="match status" value="1"/>
</dbReference>
<protein>
    <submittedName>
        <fullName evidence="13">SusC/RagA family TonB-linked outer membrane protein</fullName>
    </submittedName>
</protein>
<dbReference type="AlphaFoldDB" id="A0A5P2G6Z5"/>
<dbReference type="SUPFAM" id="SSF49464">
    <property type="entry name" value="Carboxypeptidase regulatory domain-like"/>
    <property type="match status" value="1"/>
</dbReference>
<keyword evidence="7 11" id="KW-0798">TonB box</keyword>
<dbReference type="OrthoDB" id="9768177at2"/>
<evidence type="ECO:0000256" key="2">
    <source>
        <dbReference type="ARBA" id="ARBA00022448"/>
    </source>
</evidence>
<dbReference type="GO" id="GO:0006826">
    <property type="term" value="P:iron ion transport"/>
    <property type="evidence" value="ECO:0007669"/>
    <property type="project" value="UniProtKB-KW"/>
</dbReference>
<sequence>MLKKRKIDHRRFQSKLGTRLRKVCLFTLFGTSSLFYIDQLHAQQVKVTQQQTTIDQLFTELKEQTGYSFLWDNTLLNGNKPIRIPQKNTTLNEILNEVLKNSGLEYKIKNKIVYITPISEGNSKTLVNLNQKQGFVLSGIVTDKNNRPLSSTSLVVPGTPYGAMTDTSGHFILNNVPKGATVIVSYLGYNEQSIVVNKTEDIHLTLQENNSQLDEAVVIGYGRTTKRLNTGAVSSITADIIEKQPVDNPLLAMQGRLPGVQITQDNGLPGAGVRINIRGANTTLSSGGTLPLYVIDGVPFTLFNGGTPASDNLNAYGSTGANGNISPFSLISPDDILRIDVLKDADATAIYGSRGANGVILITTKKGSVGRTTVNVNAFTGFGKVAHYIPMMNTQEYLAMRKEAYTNANLTPTATNAPDLTVWSQTQDTDWQKYFIGHTARNSNVSATVSGGDATNTFLFTTDYRDQGTVYGNDFNAKTFSNRLNAGHKSANGKFSIDASVSYTYMKTFLPNTDLSTIYNLAPNYPIYNVDSTLNWTSTNPLSYYKKTTSNSSNNLITNVNLSYKLLSNLTIKANMGYTKTQLKQTSLNPASSQNPQSSSVISTLNYADNSNENYIVEPQVEYTTHIKKGRLSALVGSTFQKNNTTGISLVGTGFASESMMNIIGNASTVRTSYNNISVYKYNAFFGRLNYDWEGKYLVNATFRRDGSSRFGSNHKFGNFGALGAAWIITQEKFMQNLTWLSFAKLRASYGLTGNDQIPEFLYTAKYQSAGSSYSYGGDATLIPSNFANPDLKWETMKKLDVGLELGFLHDRISFKTDYYRNRQSNILTYISIPSQIGTTSYMGNLNALVQNKGFEFELNTKNIIGRRFTWSTNINLTTTNNKLLNFKDYDKLFNRTAYIIGQPVNATQLYHYTGVNSQTGLPTYEDLNKDGSITYANDRYVAKYGKPYFGGITNTLTYDNFELDFTIQFVHRYGYTNPTLVTNYNPVGYSMTNQSTAELNRWTQDNTSAYYPMASASYNSAFSYLGSSDYNWGNTSFVKFKNVNISYNLPKSWVKKANISNLSVYIQGQNLYTWAKQKYVYDPETTVPGTGSGIGTGTYIALPQLRAIVFGINCSF</sequence>
<evidence type="ECO:0000256" key="8">
    <source>
        <dbReference type="ARBA" id="ARBA00023136"/>
    </source>
</evidence>
<dbReference type="SUPFAM" id="SSF56935">
    <property type="entry name" value="Porins"/>
    <property type="match status" value="1"/>
</dbReference>
<evidence type="ECO:0000313" key="13">
    <source>
        <dbReference type="EMBL" id="QES89003.1"/>
    </source>
</evidence>
<keyword evidence="3 10" id="KW-1134">Transmembrane beta strand</keyword>
<dbReference type="InterPro" id="IPR039426">
    <property type="entry name" value="TonB-dep_rcpt-like"/>
</dbReference>
<comment type="subcellular location">
    <subcellularLocation>
        <location evidence="1 10">Cell outer membrane</location>
        <topology evidence="1 10">Multi-pass membrane protein</topology>
    </subcellularLocation>
</comment>
<feature type="domain" description="Secretin/TonB short N-terminal" evidence="12">
    <location>
        <begin position="67"/>
        <end position="118"/>
    </location>
</feature>
<dbReference type="InterPro" id="IPR023997">
    <property type="entry name" value="TonB-dep_OMP_SusC/RagA_CS"/>
</dbReference>
<evidence type="ECO:0000259" key="12">
    <source>
        <dbReference type="SMART" id="SM00965"/>
    </source>
</evidence>
<name>A0A5P2G6Z5_9BACT</name>
<evidence type="ECO:0000256" key="10">
    <source>
        <dbReference type="PROSITE-ProRule" id="PRU01360"/>
    </source>
</evidence>
<gene>
    <name evidence="13" type="ORF">E0W69_010160</name>
</gene>
<evidence type="ECO:0000256" key="5">
    <source>
        <dbReference type="ARBA" id="ARBA00022692"/>
    </source>
</evidence>
<keyword evidence="2 10" id="KW-0813">Transport</keyword>
<keyword evidence="8 10" id="KW-0472">Membrane</keyword>
<dbReference type="Pfam" id="PF13715">
    <property type="entry name" value="CarbopepD_reg_2"/>
    <property type="match status" value="1"/>
</dbReference>
<dbReference type="Pfam" id="PF00593">
    <property type="entry name" value="TonB_dep_Rec_b-barrel"/>
    <property type="match status" value="1"/>
</dbReference>
<evidence type="ECO:0000256" key="11">
    <source>
        <dbReference type="RuleBase" id="RU003357"/>
    </source>
</evidence>
<keyword evidence="5 10" id="KW-0812">Transmembrane</keyword>
<keyword evidence="6" id="KW-0408">Iron</keyword>
<reference evidence="13 14" key="1">
    <citation type="submission" date="2019-09" db="EMBL/GenBank/DDBJ databases">
        <title>Complete genome sequence of Arachidicoccus sp. B3-10 isolated from apple orchard soil.</title>
        <authorList>
            <person name="Kim H.S."/>
            <person name="Han K.-I."/>
            <person name="Suh M.K."/>
            <person name="Lee K.C."/>
            <person name="Eom M.K."/>
            <person name="Kim J.-S."/>
            <person name="Kang S.W."/>
            <person name="Sin Y."/>
            <person name="Lee J.-S."/>
        </authorList>
    </citation>
    <scope>NUCLEOTIDE SEQUENCE [LARGE SCALE GENOMIC DNA]</scope>
    <source>
        <strain evidence="13 14">B3-10</strain>
    </source>
</reference>